<accession>Q4DI06</accession>
<name>Q4DI06_TRYCC</name>
<dbReference type="PaxDb" id="353153-Q4DI06"/>
<dbReference type="Proteomes" id="UP000002296">
    <property type="component" value="Unassembled WGS sequence"/>
</dbReference>
<reference evidence="1 2" key="1">
    <citation type="journal article" date="2005" name="Science">
        <title>The genome sequence of Trypanosoma cruzi, etiologic agent of Chagas disease.</title>
        <authorList>
            <person name="El-Sayed N.M."/>
            <person name="Myler P.J."/>
            <person name="Bartholomeu D.C."/>
            <person name="Nilsson D."/>
            <person name="Aggarwal G."/>
            <person name="Tran A.N."/>
            <person name="Ghedin E."/>
            <person name="Worthey E.A."/>
            <person name="Delcher A.L."/>
            <person name="Blandin G."/>
            <person name="Westenberger S.J."/>
            <person name="Caler E."/>
            <person name="Cerqueira G.C."/>
            <person name="Branche C."/>
            <person name="Haas B."/>
            <person name="Anupama A."/>
            <person name="Arner E."/>
            <person name="Aslund L."/>
            <person name="Attipoe P."/>
            <person name="Bontempi E."/>
            <person name="Bringaud F."/>
            <person name="Burton P."/>
            <person name="Cadag E."/>
            <person name="Campbell D.A."/>
            <person name="Carrington M."/>
            <person name="Crabtree J."/>
            <person name="Darban H."/>
            <person name="da Silveira J.F."/>
            <person name="de Jong P."/>
            <person name="Edwards K."/>
            <person name="Englund P.T."/>
            <person name="Fazelina G."/>
            <person name="Feldblyum T."/>
            <person name="Ferella M."/>
            <person name="Frasch A.C."/>
            <person name="Gull K."/>
            <person name="Horn D."/>
            <person name="Hou L."/>
            <person name="Huang Y."/>
            <person name="Kindlund E."/>
            <person name="Klingbeil M."/>
            <person name="Kluge S."/>
            <person name="Koo H."/>
            <person name="Lacerda D."/>
            <person name="Levin M.J."/>
            <person name="Lorenzi H."/>
            <person name="Louie T."/>
            <person name="Machado C.R."/>
            <person name="McCulloch R."/>
            <person name="McKenna A."/>
            <person name="Mizuno Y."/>
            <person name="Mottram J.C."/>
            <person name="Nelson S."/>
            <person name="Ochaya S."/>
            <person name="Osoegawa K."/>
            <person name="Pai G."/>
            <person name="Parsons M."/>
            <person name="Pentony M."/>
            <person name="Pettersson U."/>
            <person name="Pop M."/>
            <person name="Ramirez J.L."/>
            <person name="Rinta J."/>
            <person name="Robertson L."/>
            <person name="Salzberg S.L."/>
            <person name="Sanchez D.O."/>
            <person name="Seyler A."/>
            <person name="Sharma R."/>
            <person name="Shetty J."/>
            <person name="Simpson A.J."/>
            <person name="Sisk E."/>
            <person name="Tammi M.T."/>
            <person name="Tarleton R."/>
            <person name="Teixeira S."/>
            <person name="Van Aken S."/>
            <person name="Vogt C."/>
            <person name="Ward P.N."/>
            <person name="Wickstead B."/>
            <person name="Wortman J."/>
            <person name="White O."/>
            <person name="Fraser C.M."/>
            <person name="Stuart K.D."/>
            <person name="Andersson B."/>
        </authorList>
    </citation>
    <scope>NUCLEOTIDE SEQUENCE [LARGE SCALE GENOMIC DNA]</scope>
    <source>
        <strain evidence="1 2">CL Brener</strain>
    </source>
</reference>
<dbReference type="AlphaFoldDB" id="Q4DI06"/>
<evidence type="ECO:0000313" key="1">
    <source>
        <dbReference type="EMBL" id="EAN92154.1"/>
    </source>
</evidence>
<dbReference type="KEGG" id="tcr:511071.90"/>
<dbReference type="EMBL" id="AAHK01000459">
    <property type="protein sequence ID" value="EAN92154.1"/>
    <property type="molecule type" value="Genomic_DNA"/>
</dbReference>
<dbReference type="GeneID" id="3545471"/>
<sequence length="132" mass="14319">MGARHSCPVPSAKAPVPSPVVSRLTYNEGNEYLDGISLNGDNPPYKLILEWLECLPDVREFTHVPEAEIVSNGEAEALQWDLSVGGYGEFSNAPGENVHYISAVTLRTPREPSAGYAEKVTRAKGCCFARLA</sequence>
<protein>
    <submittedName>
        <fullName evidence="1">Uncharacterized protein</fullName>
    </submittedName>
</protein>
<dbReference type="InParanoid" id="Q4DI06"/>
<gene>
    <name evidence="1" type="ORF">Tc00.1047053511071.90</name>
</gene>
<keyword evidence="2" id="KW-1185">Reference proteome</keyword>
<proteinExistence type="predicted"/>
<comment type="caution">
    <text evidence="1">The sequence shown here is derived from an EMBL/GenBank/DDBJ whole genome shotgun (WGS) entry which is preliminary data.</text>
</comment>
<dbReference type="RefSeq" id="XP_814005.1">
    <property type="nucleotide sequence ID" value="XM_808912.1"/>
</dbReference>
<evidence type="ECO:0000313" key="2">
    <source>
        <dbReference type="Proteomes" id="UP000002296"/>
    </source>
</evidence>
<organism evidence="1 2">
    <name type="scientific">Trypanosoma cruzi (strain CL Brener)</name>
    <dbReference type="NCBI Taxonomy" id="353153"/>
    <lineage>
        <taxon>Eukaryota</taxon>
        <taxon>Discoba</taxon>
        <taxon>Euglenozoa</taxon>
        <taxon>Kinetoplastea</taxon>
        <taxon>Metakinetoplastina</taxon>
        <taxon>Trypanosomatida</taxon>
        <taxon>Trypanosomatidae</taxon>
        <taxon>Trypanosoma</taxon>
        <taxon>Schizotrypanum</taxon>
    </lineage>
</organism>